<dbReference type="Gene3D" id="4.10.240.10">
    <property type="entry name" value="Zn(2)-C6 fungal-type DNA-binding domain"/>
    <property type="match status" value="1"/>
</dbReference>
<keyword evidence="1" id="KW-0805">Transcription regulation</keyword>
<evidence type="ECO:0000256" key="1">
    <source>
        <dbReference type="ARBA" id="ARBA00023015"/>
    </source>
</evidence>
<keyword evidence="4" id="KW-0539">Nucleus</keyword>
<evidence type="ECO:0000256" key="5">
    <source>
        <dbReference type="SAM" id="Coils"/>
    </source>
</evidence>
<dbReference type="PROSITE" id="PS00463">
    <property type="entry name" value="ZN2_CY6_FUNGAL_1"/>
    <property type="match status" value="1"/>
</dbReference>
<dbReference type="GO" id="GO:0003677">
    <property type="term" value="F:DNA binding"/>
    <property type="evidence" value="ECO:0007669"/>
    <property type="project" value="UniProtKB-KW"/>
</dbReference>
<dbReference type="EMBL" id="PDNA01000004">
    <property type="protein sequence ID" value="PGH27724.1"/>
    <property type="molecule type" value="Genomic_DNA"/>
</dbReference>
<feature type="domain" description="Zn(2)-C6 fungal-type" evidence="6">
    <location>
        <begin position="9"/>
        <end position="38"/>
    </location>
</feature>
<dbReference type="GO" id="GO:0000981">
    <property type="term" value="F:DNA-binding transcription factor activity, RNA polymerase II-specific"/>
    <property type="evidence" value="ECO:0007669"/>
    <property type="project" value="InterPro"/>
</dbReference>
<evidence type="ECO:0000313" key="7">
    <source>
        <dbReference type="EMBL" id="PGH27724.1"/>
    </source>
</evidence>
<dbReference type="SUPFAM" id="SSF57701">
    <property type="entry name" value="Zn2/Cys6 DNA-binding domain"/>
    <property type="match status" value="1"/>
</dbReference>
<keyword evidence="5" id="KW-0175">Coiled coil</keyword>
<proteinExistence type="predicted"/>
<keyword evidence="8" id="KW-1185">Reference proteome</keyword>
<evidence type="ECO:0000256" key="2">
    <source>
        <dbReference type="ARBA" id="ARBA00023125"/>
    </source>
</evidence>
<protein>
    <recommendedName>
        <fullName evidence="6">Zn(2)-C6 fungal-type domain-containing protein</fullName>
    </recommendedName>
</protein>
<dbReference type="SMART" id="SM00066">
    <property type="entry name" value="GAL4"/>
    <property type="match status" value="1"/>
</dbReference>
<dbReference type="GO" id="GO:0008270">
    <property type="term" value="F:zinc ion binding"/>
    <property type="evidence" value="ECO:0007669"/>
    <property type="project" value="InterPro"/>
</dbReference>
<reference evidence="7 8" key="1">
    <citation type="submission" date="2017-10" db="EMBL/GenBank/DDBJ databases">
        <title>Comparative genomics in systemic dimorphic fungi from Ajellomycetaceae.</title>
        <authorList>
            <person name="Munoz J.F."/>
            <person name="Mcewen J.G."/>
            <person name="Clay O.K."/>
            <person name="Cuomo C.A."/>
        </authorList>
    </citation>
    <scope>NUCLEOTIDE SEQUENCE [LARGE SCALE GENOMIC DNA]</scope>
    <source>
        <strain evidence="7 8">UAMH7299</strain>
    </source>
</reference>
<dbReference type="InterPro" id="IPR036864">
    <property type="entry name" value="Zn2-C6_fun-type_DNA-bd_sf"/>
</dbReference>
<sequence length="475" mass="52799">MPGVPSGRGCDGCRAQKKKCDQSKPSCGRCTRLKLVCVGSGERRYKFKDGFPTASKKQVLVAKSAPITTGLVRINGNTVNKTVPYTPTNELSRMLSAFVDKINFSTTDYRYNLAWSFGGFLVDVPQRLGVNEALDASVAAVVVAHSDFSARKGVTAHALMKYSRALNALRKYLDDPVKANASETLGAVMILLICQQFIGGPERLWTGHCEGAAKMLKARRYYNPNDEFEAKIVLTLGGPVLFEGLLNPNIQFSPKEWKTLVQNHLNKDTHEGRFMYCLSRVPEFMQRIKAIRETGIGDSTLLDDMRTNYDALKAALSELYIQLQAVEKNMPDDSTPTTAKQARAFWAHNHLQRLYSLVLTIGIILNSVLSSIDAANAVELAIETTQWSWEIIGIAEDAVRYRPLGACCLPLALAAAWVGGMYDPALRPLVEKWIIEYENDFPVGDKVDVNPRLLFEELLQQCRLADVETPMVWTV</sequence>
<comment type="caution">
    <text evidence="7">The sequence shown here is derived from an EMBL/GenBank/DDBJ whole genome shotgun (WGS) entry which is preliminary data.</text>
</comment>
<gene>
    <name evidence="7" type="ORF">AJ80_00511</name>
</gene>
<keyword evidence="3" id="KW-0804">Transcription</keyword>
<accession>A0A2B7YUI4</accession>
<dbReference type="AlphaFoldDB" id="A0A2B7YUI4"/>
<organism evidence="7 8">
    <name type="scientific">Polytolypa hystricis (strain UAMH7299)</name>
    <dbReference type="NCBI Taxonomy" id="1447883"/>
    <lineage>
        <taxon>Eukaryota</taxon>
        <taxon>Fungi</taxon>
        <taxon>Dikarya</taxon>
        <taxon>Ascomycota</taxon>
        <taxon>Pezizomycotina</taxon>
        <taxon>Eurotiomycetes</taxon>
        <taxon>Eurotiomycetidae</taxon>
        <taxon>Onygenales</taxon>
        <taxon>Onygenales incertae sedis</taxon>
        <taxon>Polytolypa</taxon>
    </lineage>
</organism>
<evidence type="ECO:0000256" key="4">
    <source>
        <dbReference type="ARBA" id="ARBA00023242"/>
    </source>
</evidence>
<dbReference type="STRING" id="1447883.A0A2B7YUI4"/>
<dbReference type="PANTHER" id="PTHR38111:SF11">
    <property type="entry name" value="TRANSCRIPTION FACTOR DOMAIN-CONTAINING PROTEIN-RELATED"/>
    <property type="match status" value="1"/>
</dbReference>
<dbReference type="Pfam" id="PF00172">
    <property type="entry name" value="Zn_clus"/>
    <property type="match status" value="1"/>
</dbReference>
<dbReference type="Proteomes" id="UP000224634">
    <property type="component" value="Unassembled WGS sequence"/>
</dbReference>
<evidence type="ECO:0000259" key="6">
    <source>
        <dbReference type="PROSITE" id="PS50048"/>
    </source>
</evidence>
<dbReference type="CDD" id="cd00067">
    <property type="entry name" value="GAL4"/>
    <property type="match status" value="1"/>
</dbReference>
<dbReference type="PROSITE" id="PS50048">
    <property type="entry name" value="ZN2_CY6_FUNGAL_2"/>
    <property type="match status" value="1"/>
</dbReference>
<name>A0A2B7YUI4_POLH7</name>
<dbReference type="InterPro" id="IPR053178">
    <property type="entry name" value="Osmoadaptation_assoc"/>
</dbReference>
<feature type="coiled-coil region" evidence="5">
    <location>
        <begin position="302"/>
        <end position="329"/>
    </location>
</feature>
<keyword evidence="2" id="KW-0238">DNA-binding</keyword>
<dbReference type="OrthoDB" id="4314040at2759"/>
<evidence type="ECO:0000313" key="8">
    <source>
        <dbReference type="Proteomes" id="UP000224634"/>
    </source>
</evidence>
<dbReference type="InterPro" id="IPR001138">
    <property type="entry name" value="Zn2Cys6_DnaBD"/>
</dbReference>
<evidence type="ECO:0000256" key="3">
    <source>
        <dbReference type="ARBA" id="ARBA00023163"/>
    </source>
</evidence>
<dbReference type="PANTHER" id="PTHR38111">
    <property type="entry name" value="ZN(2)-C6 FUNGAL-TYPE DOMAIN-CONTAINING PROTEIN-RELATED"/>
    <property type="match status" value="1"/>
</dbReference>